<dbReference type="InterPro" id="IPR013083">
    <property type="entry name" value="Znf_RING/FYVE/PHD"/>
</dbReference>
<dbReference type="OrthoDB" id="6105938at2759"/>
<dbReference type="SUPFAM" id="SSF57850">
    <property type="entry name" value="RING/U-box"/>
    <property type="match status" value="1"/>
</dbReference>
<keyword evidence="9" id="KW-1185">Reference proteome</keyword>
<keyword evidence="5" id="KW-0175">Coiled coil</keyword>
<evidence type="ECO:0000256" key="3">
    <source>
        <dbReference type="ARBA" id="ARBA00022833"/>
    </source>
</evidence>
<evidence type="ECO:0000256" key="5">
    <source>
        <dbReference type="SAM" id="Coils"/>
    </source>
</evidence>
<evidence type="ECO:0000313" key="8">
    <source>
        <dbReference type="EMBL" id="EWM29781.1"/>
    </source>
</evidence>
<keyword evidence="1" id="KW-0479">Metal-binding</keyword>
<evidence type="ECO:0000256" key="6">
    <source>
        <dbReference type="SAM" id="MobiDB-lite"/>
    </source>
</evidence>
<gene>
    <name evidence="8" type="ORF">Naga_100022g33</name>
</gene>
<feature type="coiled-coil region" evidence="5">
    <location>
        <begin position="158"/>
        <end position="199"/>
    </location>
</feature>
<dbReference type="PROSITE" id="PS00518">
    <property type="entry name" value="ZF_RING_1"/>
    <property type="match status" value="1"/>
</dbReference>
<name>W7UAH8_9STRA</name>
<evidence type="ECO:0000313" key="9">
    <source>
        <dbReference type="Proteomes" id="UP000019335"/>
    </source>
</evidence>
<dbReference type="InterPro" id="IPR017907">
    <property type="entry name" value="Znf_RING_CS"/>
</dbReference>
<feature type="region of interest" description="Disordered" evidence="6">
    <location>
        <begin position="202"/>
        <end position="274"/>
    </location>
</feature>
<dbReference type="PROSITE" id="PS50089">
    <property type="entry name" value="ZF_RING_2"/>
    <property type="match status" value="1"/>
</dbReference>
<evidence type="ECO:0000256" key="1">
    <source>
        <dbReference type="ARBA" id="ARBA00022723"/>
    </source>
</evidence>
<dbReference type="InterPro" id="IPR001841">
    <property type="entry name" value="Znf_RING"/>
</dbReference>
<dbReference type="Gene3D" id="3.30.40.10">
    <property type="entry name" value="Zinc/RING finger domain, C3HC4 (zinc finger)"/>
    <property type="match status" value="1"/>
</dbReference>
<sequence length="292" mass="33224">MEDTCEEEEGVLYVHCNRCQQVLSSFYKSSCGHCFCVECATAHFAKDPCCPVCGLRLSQKHFRGPFDVGISIAEPIETIMFKNVFSSNRLDEVLQRALQSLPAVEDVISLVTTQLYLENQRSQFQRERVERKWRKVRGDLKLTVQEARSKIALLSSQLAEAEAWKRKLNDELATAKQEAHEFHRKNKSMEQILARLRNDGHAIPSALSSPASTPPHHNQHRLAQAHHRPQQSFYPPPSPRLNSSSSKSVNGLQFPSNQEHILKKAHKQTIGTEDNVAKCEKTLTEEQQETNR</sequence>
<feature type="domain" description="RING-type" evidence="7">
    <location>
        <begin position="16"/>
        <end position="53"/>
    </location>
</feature>
<organism evidence="8 9">
    <name type="scientific">Nannochloropsis gaditana</name>
    <dbReference type="NCBI Taxonomy" id="72520"/>
    <lineage>
        <taxon>Eukaryota</taxon>
        <taxon>Sar</taxon>
        <taxon>Stramenopiles</taxon>
        <taxon>Ochrophyta</taxon>
        <taxon>Eustigmatophyceae</taxon>
        <taxon>Eustigmatales</taxon>
        <taxon>Monodopsidaceae</taxon>
        <taxon>Nannochloropsis</taxon>
    </lineage>
</organism>
<feature type="compositionally biased region" description="Low complexity" evidence="6">
    <location>
        <begin position="202"/>
        <end position="216"/>
    </location>
</feature>
<dbReference type="Proteomes" id="UP000019335">
    <property type="component" value="Chromosome 2"/>
</dbReference>
<accession>W7UAH8</accession>
<dbReference type="AlphaFoldDB" id="W7UAH8"/>
<feature type="compositionally biased region" description="Basic residues" evidence="6">
    <location>
        <begin position="217"/>
        <end position="229"/>
    </location>
</feature>
<protein>
    <recommendedName>
        <fullName evidence="7">RING-type domain-containing protein</fullName>
    </recommendedName>
</protein>
<comment type="caution">
    <text evidence="8">The sequence shown here is derived from an EMBL/GenBank/DDBJ whole genome shotgun (WGS) entry which is preliminary data.</text>
</comment>
<evidence type="ECO:0000256" key="2">
    <source>
        <dbReference type="ARBA" id="ARBA00022771"/>
    </source>
</evidence>
<feature type="compositionally biased region" description="Polar residues" evidence="6">
    <location>
        <begin position="249"/>
        <end position="259"/>
    </location>
</feature>
<dbReference type="EMBL" id="AZIL01000117">
    <property type="protein sequence ID" value="EWM29781.1"/>
    <property type="molecule type" value="Genomic_DNA"/>
</dbReference>
<evidence type="ECO:0000256" key="4">
    <source>
        <dbReference type="PROSITE-ProRule" id="PRU00175"/>
    </source>
</evidence>
<keyword evidence="3" id="KW-0862">Zinc</keyword>
<keyword evidence="2 4" id="KW-0863">Zinc-finger</keyword>
<proteinExistence type="predicted"/>
<evidence type="ECO:0000259" key="7">
    <source>
        <dbReference type="PROSITE" id="PS50089"/>
    </source>
</evidence>
<dbReference type="GO" id="GO:0008270">
    <property type="term" value="F:zinc ion binding"/>
    <property type="evidence" value="ECO:0007669"/>
    <property type="project" value="UniProtKB-KW"/>
</dbReference>
<reference evidence="8 9" key="1">
    <citation type="journal article" date="2014" name="Mol. Plant">
        <title>Chromosome Scale Genome Assembly and Transcriptome Profiling of Nannochloropsis gaditana in Nitrogen Depletion.</title>
        <authorList>
            <person name="Corteggiani Carpinelli E."/>
            <person name="Telatin A."/>
            <person name="Vitulo N."/>
            <person name="Forcato C."/>
            <person name="D'Angelo M."/>
            <person name="Schiavon R."/>
            <person name="Vezzi A."/>
            <person name="Giacometti G.M."/>
            <person name="Morosinotto T."/>
            <person name="Valle G."/>
        </authorList>
    </citation>
    <scope>NUCLEOTIDE SEQUENCE [LARGE SCALE GENOMIC DNA]</scope>
    <source>
        <strain evidence="8 9">B-31</strain>
    </source>
</reference>